<feature type="transmembrane region" description="Helical" evidence="1">
    <location>
        <begin position="16"/>
        <end position="39"/>
    </location>
</feature>
<sequence>MEFKSLKNIETSFRQIRLFGIVFLCLCALVSVFSVVASFRFAEKQREKIYVLDGGKSLMLALSQDLSQNRPVEAREHIRRFHELFFTLSPDRAAIESNINRALFLVDKSAFAYYQDMQEKGYYNRVVSGNISQRIEVDSVVCDFNAYPYRAMTYARQMIVRESNITERSLVTRCELINSGRSDNNPQGFIMEKFEILENRDLRTLKR</sequence>
<dbReference type="EMBL" id="JGDB01000080">
    <property type="protein sequence ID" value="EXY91141.1"/>
    <property type="molecule type" value="Genomic_DNA"/>
</dbReference>
<dbReference type="PATRIC" id="fig|1339316.3.peg.2070"/>
<accession>A0A015V737</accession>
<evidence type="ECO:0000313" key="2">
    <source>
        <dbReference type="EMBL" id="EXY91141.1"/>
    </source>
</evidence>
<keyword evidence="1" id="KW-0812">Transmembrane</keyword>
<evidence type="ECO:0000313" key="3">
    <source>
        <dbReference type="Proteomes" id="UP000020773"/>
    </source>
</evidence>
<dbReference type="Proteomes" id="UP000020773">
    <property type="component" value="Unassembled WGS sequence"/>
</dbReference>
<keyword evidence="1" id="KW-1133">Transmembrane helix</keyword>
<dbReference type="AlphaFoldDB" id="A0A015V737"/>
<dbReference type="InterPro" id="IPR022276">
    <property type="entry name" value="Conjug_transposon_TraK"/>
</dbReference>
<keyword evidence="1" id="KW-0472">Membrane</keyword>
<gene>
    <name evidence="2" type="ORF">M125_2155</name>
</gene>
<dbReference type="RefSeq" id="WP_004295450.1">
    <property type="nucleotide sequence ID" value="NZ_JGDB01000080.1"/>
</dbReference>
<name>A0A015V737_BACFG</name>
<reference evidence="2 3" key="1">
    <citation type="submission" date="2014-02" db="EMBL/GenBank/DDBJ databases">
        <authorList>
            <person name="Sears C."/>
            <person name="Carroll K."/>
            <person name="Sack B.R."/>
            <person name="Qadri F."/>
            <person name="Myers L.L."/>
            <person name="Chung G.-T."/>
            <person name="Escheverria P."/>
            <person name="Fraser C.M."/>
            <person name="Sadzewicz L."/>
            <person name="Shefchek K.A."/>
            <person name="Tallon L."/>
            <person name="Das S.P."/>
            <person name="Daugherty S."/>
            <person name="Mongodin E.F."/>
        </authorList>
    </citation>
    <scope>NUCLEOTIDE SEQUENCE [LARGE SCALE GENOMIC DNA]</scope>
    <source>
        <strain evidence="3">3998T(B)3</strain>
    </source>
</reference>
<organism evidence="2 3">
    <name type="scientific">Bacteroides fragilis str. 3998T(B)3</name>
    <dbReference type="NCBI Taxonomy" id="1339316"/>
    <lineage>
        <taxon>Bacteria</taxon>
        <taxon>Pseudomonadati</taxon>
        <taxon>Bacteroidota</taxon>
        <taxon>Bacteroidia</taxon>
        <taxon>Bacteroidales</taxon>
        <taxon>Bacteroidaceae</taxon>
        <taxon>Bacteroides</taxon>
    </lineage>
</organism>
<proteinExistence type="predicted"/>
<dbReference type="GeneID" id="99669059"/>
<protein>
    <submittedName>
        <fullName evidence="2">Conjugative transposon TraK protein</fullName>
    </submittedName>
</protein>
<evidence type="ECO:0000256" key="1">
    <source>
        <dbReference type="SAM" id="Phobius"/>
    </source>
</evidence>
<comment type="caution">
    <text evidence="2">The sequence shown here is derived from an EMBL/GenBank/DDBJ whole genome shotgun (WGS) entry which is preliminary data.</text>
</comment>
<dbReference type="NCBIfam" id="TIGR03781">
    <property type="entry name" value="Bac_Flav_CT_K"/>
    <property type="match status" value="1"/>
</dbReference>